<dbReference type="PANTHER" id="PTHR23089">
    <property type="entry name" value="HISTIDINE TRIAD HIT PROTEIN"/>
    <property type="match status" value="1"/>
</dbReference>
<dbReference type="InterPro" id="IPR036265">
    <property type="entry name" value="HIT-like_sf"/>
</dbReference>
<feature type="active site" description="Tele-AMP-histidine intermediate" evidence="1">
    <location>
        <position position="99"/>
    </location>
</feature>
<dbReference type="RefSeq" id="WP_096181942.1">
    <property type="nucleotide sequence ID" value="NZ_BDUF01000053.1"/>
</dbReference>
<dbReference type="PRINTS" id="PR00332">
    <property type="entry name" value="HISTRIAD"/>
</dbReference>
<sequence>MDCIFCKIVNGEIPSKKVYEDEHVLAFHDINPIAPVHVLTIPKKHISSVLDIKEEDKELIGHLHLAVQKVAKEMGVDETGFRLIANTGKHGQQTVFHLHYHVIGGRQLEWKA</sequence>
<comment type="caution">
    <text evidence="5">The sequence shown here is derived from an EMBL/GenBank/DDBJ whole genome shotgun (WGS) entry which is preliminary data.</text>
</comment>
<keyword evidence="6" id="KW-1185">Reference proteome</keyword>
<evidence type="ECO:0000256" key="1">
    <source>
        <dbReference type="PIRSR" id="PIRSR601310-1"/>
    </source>
</evidence>
<dbReference type="InterPro" id="IPR011146">
    <property type="entry name" value="HIT-like"/>
</dbReference>
<accession>A0A292YP33</accession>
<dbReference type="OrthoDB" id="9784774at2"/>
<feature type="domain" description="HIT" evidence="4">
    <location>
        <begin position="4"/>
        <end position="112"/>
    </location>
</feature>
<dbReference type="GO" id="GO:0003824">
    <property type="term" value="F:catalytic activity"/>
    <property type="evidence" value="ECO:0007669"/>
    <property type="project" value="InterPro"/>
</dbReference>
<evidence type="ECO:0000256" key="3">
    <source>
        <dbReference type="PROSITE-ProRule" id="PRU00464"/>
    </source>
</evidence>
<name>A0A292YP33_9BACL</name>
<dbReference type="EMBL" id="BDUF01000053">
    <property type="protein sequence ID" value="GAX90230.1"/>
    <property type="molecule type" value="Genomic_DNA"/>
</dbReference>
<dbReference type="Pfam" id="PF11969">
    <property type="entry name" value="DcpS_C"/>
    <property type="match status" value="1"/>
</dbReference>
<dbReference type="PROSITE" id="PS51084">
    <property type="entry name" value="HIT_2"/>
    <property type="match status" value="1"/>
</dbReference>
<evidence type="ECO:0000259" key="4">
    <source>
        <dbReference type="PROSITE" id="PS51084"/>
    </source>
</evidence>
<dbReference type="SUPFAM" id="SSF54197">
    <property type="entry name" value="HIT-like"/>
    <property type="match status" value="1"/>
</dbReference>
<dbReference type="Proteomes" id="UP000217785">
    <property type="component" value="Unassembled WGS sequence"/>
</dbReference>
<evidence type="ECO:0000313" key="6">
    <source>
        <dbReference type="Proteomes" id="UP000217785"/>
    </source>
</evidence>
<proteinExistence type="predicted"/>
<dbReference type="CDD" id="cd01276">
    <property type="entry name" value="PKCI_related"/>
    <property type="match status" value="1"/>
</dbReference>
<evidence type="ECO:0000313" key="5">
    <source>
        <dbReference type="EMBL" id="GAX90230.1"/>
    </source>
</evidence>
<feature type="short sequence motif" description="Histidine triad motif" evidence="2 3">
    <location>
        <begin position="97"/>
        <end position="101"/>
    </location>
</feature>
<reference evidence="6" key="1">
    <citation type="submission" date="2017-07" db="EMBL/GenBank/DDBJ databases">
        <title>Draft genome sequence of Effusibacillus lacus strain skLN1.</title>
        <authorList>
            <person name="Watanabe M."/>
            <person name="Kojima H."/>
            <person name="Fukui M."/>
        </authorList>
    </citation>
    <scope>NUCLEOTIDE SEQUENCE [LARGE SCALE GENOMIC DNA]</scope>
    <source>
        <strain evidence="6">skLN1</strain>
    </source>
</reference>
<dbReference type="Gene3D" id="3.30.428.10">
    <property type="entry name" value="HIT-like"/>
    <property type="match status" value="1"/>
</dbReference>
<dbReference type="InterPro" id="IPR001310">
    <property type="entry name" value="Histidine_triad_HIT"/>
</dbReference>
<protein>
    <submittedName>
        <fullName evidence="5">Histidine triad nucleotide-binding protein</fullName>
    </submittedName>
</protein>
<dbReference type="AlphaFoldDB" id="A0A292YP33"/>
<evidence type="ECO:0000256" key="2">
    <source>
        <dbReference type="PIRSR" id="PIRSR601310-3"/>
    </source>
</evidence>
<gene>
    <name evidence="5" type="ORF">EFBL_1856</name>
</gene>
<organism evidence="5 6">
    <name type="scientific">Effusibacillus lacus</name>
    <dbReference type="NCBI Taxonomy" id="1348429"/>
    <lineage>
        <taxon>Bacteria</taxon>
        <taxon>Bacillati</taxon>
        <taxon>Bacillota</taxon>
        <taxon>Bacilli</taxon>
        <taxon>Bacillales</taxon>
        <taxon>Alicyclobacillaceae</taxon>
        <taxon>Effusibacillus</taxon>
    </lineage>
</organism>